<dbReference type="GO" id="GO:0006352">
    <property type="term" value="P:DNA-templated transcription initiation"/>
    <property type="evidence" value="ECO:0007669"/>
    <property type="project" value="InterPro"/>
</dbReference>
<dbReference type="EMBL" id="JAYGII010000043">
    <property type="protein sequence ID" value="MEA5446618.1"/>
    <property type="molecule type" value="Genomic_DNA"/>
</dbReference>
<gene>
    <name evidence="3" type="ORF">VCB98_12395</name>
</gene>
<dbReference type="GO" id="GO:0003700">
    <property type="term" value="F:DNA-binding transcription factor activity"/>
    <property type="evidence" value="ECO:0007669"/>
    <property type="project" value="InterPro"/>
</dbReference>
<dbReference type="NCBIfam" id="TIGR02937">
    <property type="entry name" value="sigma70-ECF"/>
    <property type="match status" value="1"/>
</dbReference>
<evidence type="ECO:0000259" key="2">
    <source>
        <dbReference type="Pfam" id="PF07638"/>
    </source>
</evidence>
<evidence type="ECO:0000313" key="4">
    <source>
        <dbReference type="Proteomes" id="UP001302316"/>
    </source>
</evidence>
<name>A0AAP6JGW1_9GAMM</name>
<evidence type="ECO:0000313" key="3">
    <source>
        <dbReference type="EMBL" id="MEA5446618.1"/>
    </source>
</evidence>
<evidence type="ECO:0000256" key="1">
    <source>
        <dbReference type="SAM" id="MobiDB-lite"/>
    </source>
</evidence>
<dbReference type="InterPro" id="IPR013324">
    <property type="entry name" value="RNA_pol_sigma_r3/r4-like"/>
</dbReference>
<dbReference type="RefSeq" id="WP_346053002.1">
    <property type="nucleotide sequence ID" value="NZ_JAYGII010000043.1"/>
</dbReference>
<dbReference type="SUPFAM" id="SSF88659">
    <property type="entry name" value="Sigma3 and sigma4 domains of RNA polymerase sigma factors"/>
    <property type="match status" value="1"/>
</dbReference>
<protein>
    <submittedName>
        <fullName evidence="3">ECF-type sigma factor</fullName>
    </submittedName>
</protein>
<comment type="caution">
    <text evidence="3">The sequence shown here is derived from an EMBL/GenBank/DDBJ whole genome shotgun (WGS) entry which is preliminary data.</text>
</comment>
<keyword evidence="4" id="KW-1185">Reference proteome</keyword>
<dbReference type="AlphaFoldDB" id="A0AAP6JGW1"/>
<proteinExistence type="predicted"/>
<organism evidence="3 4">
    <name type="scientific">Natronospira elongata</name>
    <dbReference type="NCBI Taxonomy" id="3110268"/>
    <lineage>
        <taxon>Bacteria</taxon>
        <taxon>Pseudomonadati</taxon>
        <taxon>Pseudomonadota</taxon>
        <taxon>Gammaproteobacteria</taxon>
        <taxon>Natronospirales</taxon>
        <taxon>Natronospiraceae</taxon>
        <taxon>Natronospira</taxon>
    </lineage>
</organism>
<dbReference type="InterPro" id="IPR053812">
    <property type="entry name" value="HTH_Sigma70_ECF-like"/>
</dbReference>
<dbReference type="InterPro" id="IPR036388">
    <property type="entry name" value="WH-like_DNA-bd_sf"/>
</dbReference>
<dbReference type="Pfam" id="PF07638">
    <property type="entry name" value="Sigma70_ECF"/>
    <property type="match status" value="1"/>
</dbReference>
<feature type="region of interest" description="Disordered" evidence="1">
    <location>
        <begin position="1"/>
        <end position="25"/>
    </location>
</feature>
<dbReference type="NCBIfam" id="TIGR02999">
    <property type="entry name" value="Sig-70_X6"/>
    <property type="match status" value="1"/>
</dbReference>
<dbReference type="Proteomes" id="UP001302316">
    <property type="component" value="Unassembled WGS sequence"/>
</dbReference>
<dbReference type="InterPro" id="IPR014284">
    <property type="entry name" value="RNA_pol_sigma-70_dom"/>
</dbReference>
<sequence>MTDVTEHPDGPVGETGQGDRANGAGGDALRLAEIYSELRRIARREHRRNPQLTLNTTAVVHEAWLKLSDRDGEFKNREHFIGTAAMAMRQVLVDYARYRTAAKRDVGQEVRLFENEEIEGGTAAELLAIDQALEGLEALDPRLAQLVSLRFFAGLSLDEAANHLGISARTAARDWGKARAYLQTVLTP</sequence>
<reference evidence="3 4" key="1">
    <citation type="submission" date="2023-12" db="EMBL/GenBank/DDBJ databases">
        <title>Whole-genome sequencing of halo(alkali)philic microorganisms from hypersaline lakes.</title>
        <authorList>
            <person name="Sorokin D.Y."/>
            <person name="Merkel A.Y."/>
            <person name="Messina E."/>
            <person name="Yakimov M."/>
        </authorList>
    </citation>
    <scope>NUCLEOTIDE SEQUENCE [LARGE SCALE GENOMIC DNA]</scope>
    <source>
        <strain evidence="3 4">AB-CW1</strain>
    </source>
</reference>
<dbReference type="InterPro" id="IPR011517">
    <property type="entry name" value="RNA_pol_sigma70_ECF-like"/>
</dbReference>
<accession>A0AAP6JGW1</accession>
<dbReference type="Gene3D" id="1.10.10.10">
    <property type="entry name" value="Winged helix-like DNA-binding domain superfamily/Winged helix DNA-binding domain"/>
    <property type="match status" value="1"/>
</dbReference>
<feature type="domain" description="RNA polymerase sigma-70 ECF-like HTH" evidence="2">
    <location>
        <begin position="31"/>
        <end position="184"/>
    </location>
</feature>